<reference evidence="5 6" key="1">
    <citation type="submission" date="2020-05" db="EMBL/GenBank/DDBJ databases">
        <title>Whole genome shotgun sequence of Streptomyces microflavus NBRC 13062.</title>
        <authorList>
            <person name="Komaki H."/>
            <person name="Tamura T."/>
        </authorList>
    </citation>
    <scope>NUCLEOTIDE SEQUENCE [LARGE SCALE GENOMIC DNA]</scope>
    <source>
        <strain evidence="5 6">NBRC 13062</strain>
    </source>
</reference>
<dbReference type="EMBL" id="BLWD01000001">
    <property type="protein sequence ID" value="GFN09105.1"/>
    <property type="molecule type" value="Genomic_DNA"/>
</dbReference>
<dbReference type="AlphaFoldDB" id="A0A7J0D576"/>
<dbReference type="Pfam" id="PF02769">
    <property type="entry name" value="AIRS_C"/>
    <property type="match status" value="1"/>
</dbReference>
<dbReference type="PANTHER" id="PTHR30303">
    <property type="entry name" value="HYDROGENASE ISOENZYMES FORMATION PROTEIN HYPE"/>
    <property type="match status" value="1"/>
</dbReference>
<dbReference type="SUPFAM" id="SSF56042">
    <property type="entry name" value="PurM C-terminal domain-like"/>
    <property type="match status" value="1"/>
</dbReference>
<comment type="similarity">
    <text evidence="1">Belongs to the HypE family.</text>
</comment>
<dbReference type="InterPro" id="IPR036921">
    <property type="entry name" value="PurM-like_N_sf"/>
</dbReference>
<feature type="compositionally biased region" description="Pro residues" evidence="2">
    <location>
        <begin position="391"/>
        <end position="405"/>
    </location>
</feature>
<evidence type="ECO:0000259" key="3">
    <source>
        <dbReference type="Pfam" id="PF00586"/>
    </source>
</evidence>
<protein>
    <recommendedName>
        <fullName evidence="7">Hydrogenase expression/formation protein HypE</fullName>
    </recommendedName>
</protein>
<accession>A0A7J0D576</accession>
<organism evidence="5 6">
    <name type="scientific">Streptomyces microflavus</name>
    <name type="common">Streptomyces lipmanii</name>
    <dbReference type="NCBI Taxonomy" id="1919"/>
    <lineage>
        <taxon>Bacteria</taxon>
        <taxon>Bacillati</taxon>
        <taxon>Actinomycetota</taxon>
        <taxon>Actinomycetes</taxon>
        <taxon>Kitasatosporales</taxon>
        <taxon>Streptomycetaceae</taxon>
        <taxon>Streptomyces</taxon>
    </lineage>
</organism>
<dbReference type="GO" id="GO:0051604">
    <property type="term" value="P:protein maturation"/>
    <property type="evidence" value="ECO:0007669"/>
    <property type="project" value="TreeGrafter"/>
</dbReference>
<evidence type="ECO:0000313" key="5">
    <source>
        <dbReference type="EMBL" id="GFN09105.1"/>
    </source>
</evidence>
<dbReference type="Gene3D" id="3.90.650.10">
    <property type="entry name" value="PurM-like C-terminal domain"/>
    <property type="match status" value="1"/>
</dbReference>
<evidence type="ECO:0008006" key="7">
    <source>
        <dbReference type="Google" id="ProtNLM"/>
    </source>
</evidence>
<dbReference type="InterPro" id="IPR036676">
    <property type="entry name" value="PurM-like_C_sf"/>
</dbReference>
<dbReference type="Gene3D" id="3.30.1330.10">
    <property type="entry name" value="PurM-like, N-terminal domain"/>
    <property type="match status" value="1"/>
</dbReference>
<proteinExistence type="inferred from homology"/>
<dbReference type="InterPro" id="IPR016188">
    <property type="entry name" value="PurM-like_N"/>
</dbReference>
<dbReference type="InterPro" id="IPR010918">
    <property type="entry name" value="PurM-like_C_dom"/>
</dbReference>
<dbReference type="Pfam" id="PF00586">
    <property type="entry name" value="AIRS"/>
    <property type="match status" value="1"/>
</dbReference>
<dbReference type="PANTHER" id="PTHR30303:SF0">
    <property type="entry name" value="CARBAMOYL DEHYDRATASE HYPE"/>
    <property type="match status" value="1"/>
</dbReference>
<dbReference type="Proteomes" id="UP000498740">
    <property type="component" value="Unassembled WGS sequence"/>
</dbReference>
<comment type="caution">
    <text evidence="5">The sequence shown here is derived from an EMBL/GenBank/DDBJ whole genome shotgun (WGS) entry which is preliminary data.</text>
</comment>
<gene>
    <name evidence="5" type="ORF">Smic_76610</name>
</gene>
<dbReference type="SUPFAM" id="SSF55326">
    <property type="entry name" value="PurM N-terminal domain-like"/>
    <property type="match status" value="1"/>
</dbReference>
<dbReference type="CDD" id="cd02197">
    <property type="entry name" value="HypE"/>
    <property type="match status" value="1"/>
</dbReference>
<evidence type="ECO:0000313" key="6">
    <source>
        <dbReference type="Proteomes" id="UP000498740"/>
    </source>
</evidence>
<evidence type="ECO:0000256" key="2">
    <source>
        <dbReference type="SAM" id="MobiDB-lite"/>
    </source>
</evidence>
<feature type="domain" description="PurM-like N-terminal" evidence="3">
    <location>
        <begin position="59"/>
        <end position="170"/>
    </location>
</feature>
<dbReference type="NCBIfam" id="TIGR02124">
    <property type="entry name" value="hypE"/>
    <property type="match status" value="1"/>
</dbReference>
<feature type="region of interest" description="Disordered" evidence="2">
    <location>
        <begin position="384"/>
        <end position="431"/>
    </location>
</feature>
<name>A0A7J0D576_STRMI</name>
<feature type="domain" description="PurM-like C-terminal" evidence="4">
    <location>
        <begin position="183"/>
        <end position="274"/>
    </location>
</feature>
<dbReference type="InterPro" id="IPR011854">
    <property type="entry name" value="HypE"/>
</dbReference>
<evidence type="ECO:0000256" key="1">
    <source>
        <dbReference type="ARBA" id="ARBA00006243"/>
    </source>
</evidence>
<evidence type="ECO:0000259" key="4">
    <source>
        <dbReference type="Pfam" id="PF02769"/>
    </source>
</evidence>
<sequence>MADIAPAPADFSGWTCPAPLRDHERIVMGHGGGGTLSAELVEHLFAPAFGSDVLAELGDSAHLTMGGAKLAFSTDSFVVRPLFFPGGSIGDLAVNGTVNDLAMAGAVPAYLSCGFILEEGVELSVVGRVAQALGDAARTAGVTVATGDTKVVDAGHGDGIFINTAGIGLVPDGVDIRPQRAAPGDAVLVSGQIGVHGVAIMSVREGLEFGVEIQSDTASLAGMVADMLAACQDLHVLRDPTRGGLATSLNEIAGAAGVGITLDERSLPVPDTVANACSFLGLDPCTSPMRASSSPSYRPTTPTPFWRRCAPTRSARRRCGSGAASRTTPAWSWPPPASAARVWWTCRSVSNCRVSADTRYRTPHRRRLGCPKSNRSRPEARGLIRAGWSPPCAPHPVPGGAPPPVAVSDGRIRVLSPPRPGRPPRTKGQCP</sequence>